<keyword evidence="5" id="KW-1185">Reference proteome</keyword>
<feature type="domain" description="CABIT" evidence="3">
    <location>
        <begin position="6"/>
        <end position="240"/>
    </location>
</feature>
<reference evidence="5" key="1">
    <citation type="submission" date="2011-08" db="EMBL/GenBank/DDBJ databases">
        <title>The draft genome of Latimeria chalumnae.</title>
        <authorList>
            <person name="Di Palma F."/>
            <person name="Alfoldi J."/>
            <person name="Johnson J."/>
            <person name="Berlin A."/>
            <person name="Gnerre S."/>
            <person name="Jaffe D."/>
            <person name="MacCallum I."/>
            <person name="Young S."/>
            <person name="Walker B.J."/>
            <person name="Lander E."/>
            <person name="Lindblad-Toh K."/>
        </authorList>
    </citation>
    <scope>NUCLEOTIDE SEQUENCE [LARGE SCALE GENOMIC DNA]</scope>
    <source>
        <strain evidence="5">Wild caught</strain>
    </source>
</reference>
<dbReference type="GO" id="GO:0005737">
    <property type="term" value="C:cytoplasm"/>
    <property type="evidence" value="ECO:0007669"/>
    <property type="project" value="TreeGrafter"/>
</dbReference>
<dbReference type="EMBL" id="AFYH01175532">
    <property type="status" value="NOT_ANNOTATED_CDS"/>
    <property type="molecule type" value="Genomic_DNA"/>
</dbReference>
<feature type="region of interest" description="Disordered" evidence="2">
    <location>
        <begin position="525"/>
        <end position="564"/>
    </location>
</feature>
<dbReference type="STRING" id="7897.ENSLACP00000011009"/>
<evidence type="ECO:0000313" key="4">
    <source>
        <dbReference type="Ensembl" id="ENSLACP00000011009.1"/>
    </source>
</evidence>
<dbReference type="EMBL" id="AFYH01175531">
    <property type="status" value="NOT_ANNOTATED_CDS"/>
    <property type="molecule type" value="Genomic_DNA"/>
</dbReference>
<dbReference type="AlphaFoldDB" id="H3AMY8"/>
<evidence type="ECO:0000259" key="3">
    <source>
        <dbReference type="Pfam" id="PF12736"/>
    </source>
</evidence>
<evidence type="ECO:0000256" key="2">
    <source>
        <dbReference type="SAM" id="MobiDB-lite"/>
    </source>
</evidence>
<sequence length="564" mass="64590">FLLLGSVYEMFGNECCLPTGEVIKVVGFKITNIIAECKEDNDEGHCMKQVELPLDFPALFKVIADSVPYFTIGEITRSLQIGQSRLGRPHFQNNMDMHLDGLTIKQGECIIIISLTEVEGKQCVNCEVNRDGESHNFSLPLSYEGEFCECSDDQFYTLKEILDWKIPKSRKRTVKLAKALTNWDLNFSPLPMDFIGDLILVPVYEIQAVMKFRKDIVHIPSNLDVEVIDVTDSYDINSFVQPLSVNDIFERPCKEFPLVAEIIEGPDPSQAIYRFMQPGKEIVIHQKCQSKRILASELRSDTHKRHFLIPNSYKGKLKRRPREFPTAYDLEIAKAEKEQLHVVATKAFTTNYTELASVLVGDQFLIQKRQTVEVSYKGIKKKVDVLACEKIIGKDYEQVLLPMYMEGGFVEVIHDKKQYYLSKVCEQFHLPFNVTVSVRDLSMTEDILAAVSGLQIEEQITDPYLLVSFFDNPEDRWEVPVHRVNMSLQLISKSNVKPESSPTRTIVEEISEEFYYMLRRYENTALHPPPRPPKKPVIPVSEQVALSVPQQKKPDPPKSPKVKH</sequence>
<dbReference type="PANTHER" id="PTHR15215">
    <property type="entry name" value="CABIT DOMAIN-CONTAINING PROTEIN"/>
    <property type="match status" value="1"/>
</dbReference>
<proteinExistence type="inferred from homology"/>
<dbReference type="eggNOG" id="ENOG502QSJR">
    <property type="taxonomic scope" value="Eukaryota"/>
</dbReference>
<dbReference type="InParanoid" id="H3AMY8"/>
<dbReference type="InterPro" id="IPR039671">
    <property type="entry name" value="THEMIS"/>
</dbReference>
<dbReference type="GO" id="GO:0005634">
    <property type="term" value="C:nucleus"/>
    <property type="evidence" value="ECO:0007669"/>
    <property type="project" value="TreeGrafter"/>
</dbReference>
<dbReference type="OMA" id="YDEGSMY"/>
<name>H3AMY8_LATCH</name>
<dbReference type="Ensembl" id="ENSLACT00000011091.1">
    <property type="protein sequence ID" value="ENSLACP00000011009.1"/>
    <property type="gene ID" value="ENSLACG00000009688.1"/>
</dbReference>
<protein>
    <submittedName>
        <fullName evidence="4">Thymocyte selection associated</fullName>
    </submittedName>
</protein>
<dbReference type="InterPro" id="IPR025946">
    <property type="entry name" value="CABIT_dom"/>
</dbReference>
<dbReference type="GeneTree" id="ENSGT00530000063770"/>
<reference evidence="4" key="3">
    <citation type="submission" date="2025-09" db="UniProtKB">
        <authorList>
            <consortium name="Ensembl"/>
        </authorList>
    </citation>
    <scope>IDENTIFICATION</scope>
</reference>
<dbReference type="PANTHER" id="PTHR15215:SF1">
    <property type="entry name" value="PROTEIN THEMIS"/>
    <property type="match status" value="1"/>
</dbReference>
<evidence type="ECO:0000313" key="5">
    <source>
        <dbReference type="Proteomes" id="UP000008672"/>
    </source>
</evidence>
<dbReference type="EMBL" id="AFYH01175530">
    <property type="status" value="NOT_ANNOTATED_CDS"/>
    <property type="molecule type" value="Genomic_DNA"/>
</dbReference>
<feature type="domain" description="CABIT" evidence="3">
    <location>
        <begin position="256"/>
        <end position="491"/>
    </location>
</feature>
<evidence type="ECO:0000256" key="1">
    <source>
        <dbReference type="ARBA" id="ARBA00006414"/>
    </source>
</evidence>
<dbReference type="FunCoup" id="H3AMY8">
    <property type="interactions" value="190"/>
</dbReference>
<gene>
    <name evidence="4" type="primary">THEMIS</name>
</gene>
<dbReference type="EMBL" id="AFYH01175533">
    <property type="status" value="NOT_ANNOTATED_CDS"/>
    <property type="molecule type" value="Genomic_DNA"/>
</dbReference>
<comment type="similarity">
    <text evidence="1">Belongs to the themis family.</text>
</comment>
<dbReference type="Proteomes" id="UP000008672">
    <property type="component" value="Unassembled WGS sequence"/>
</dbReference>
<organism evidence="4 5">
    <name type="scientific">Latimeria chalumnae</name>
    <name type="common">Coelacanth</name>
    <dbReference type="NCBI Taxonomy" id="7897"/>
    <lineage>
        <taxon>Eukaryota</taxon>
        <taxon>Metazoa</taxon>
        <taxon>Chordata</taxon>
        <taxon>Craniata</taxon>
        <taxon>Vertebrata</taxon>
        <taxon>Euteleostomi</taxon>
        <taxon>Coelacanthiformes</taxon>
        <taxon>Coelacanthidae</taxon>
        <taxon>Latimeria</taxon>
    </lineage>
</organism>
<accession>H3AMY8</accession>
<reference evidence="4" key="2">
    <citation type="submission" date="2025-08" db="UniProtKB">
        <authorList>
            <consortium name="Ensembl"/>
        </authorList>
    </citation>
    <scope>IDENTIFICATION</scope>
</reference>
<dbReference type="HOGENOM" id="CLU_022319_1_0_1"/>
<dbReference type="GO" id="GO:0050852">
    <property type="term" value="P:T cell receptor signaling pathway"/>
    <property type="evidence" value="ECO:0007669"/>
    <property type="project" value="TreeGrafter"/>
</dbReference>
<dbReference type="Pfam" id="PF12736">
    <property type="entry name" value="CABIT"/>
    <property type="match status" value="2"/>
</dbReference>